<evidence type="ECO:0000256" key="7">
    <source>
        <dbReference type="ARBA" id="ARBA00023136"/>
    </source>
</evidence>
<gene>
    <name evidence="11" type="primary">fliR</name>
    <name evidence="11" type="ORF">C3Y98_06590</name>
</gene>
<feature type="transmembrane region" description="Helical" evidence="10">
    <location>
        <begin position="12"/>
        <end position="32"/>
    </location>
</feature>
<accession>A0A4Y9VRL1</accession>
<dbReference type="PANTHER" id="PTHR30065:SF8">
    <property type="entry name" value="FLAGELLAR BIOSYNTHETIC PROTEIN FLIR"/>
    <property type="match status" value="1"/>
</dbReference>
<dbReference type="Pfam" id="PF01311">
    <property type="entry name" value="Bac_export_1"/>
    <property type="match status" value="1"/>
</dbReference>
<evidence type="ECO:0000256" key="2">
    <source>
        <dbReference type="ARBA" id="ARBA00009772"/>
    </source>
</evidence>
<dbReference type="GO" id="GO:0009425">
    <property type="term" value="C:bacterial-type flagellum basal body"/>
    <property type="evidence" value="ECO:0007669"/>
    <property type="project" value="UniProtKB-SubCell"/>
</dbReference>
<feature type="transmembrane region" description="Helical" evidence="10">
    <location>
        <begin position="127"/>
        <end position="148"/>
    </location>
</feature>
<evidence type="ECO:0000256" key="3">
    <source>
        <dbReference type="ARBA" id="ARBA00021717"/>
    </source>
</evidence>
<evidence type="ECO:0000256" key="4">
    <source>
        <dbReference type="ARBA" id="ARBA00022475"/>
    </source>
</evidence>
<evidence type="ECO:0000256" key="10">
    <source>
        <dbReference type="RuleBase" id="RU362071"/>
    </source>
</evidence>
<name>A0A4Y9VRL1_9PROT</name>
<evidence type="ECO:0000256" key="1">
    <source>
        <dbReference type="ARBA" id="ARBA00002578"/>
    </source>
</evidence>
<dbReference type="InterPro" id="IPR002010">
    <property type="entry name" value="T3SS_IM_R"/>
</dbReference>
<organism evidence="11 12">
    <name type="scientific">Methylotenera oryzisoli</name>
    <dbReference type="NCBI Taxonomy" id="2080758"/>
    <lineage>
        <taxon>Bacteria</taxon>
        <taxon>Pseudomonadati</taxon>
        <taxon>Pseudomonadota</taxon>
        <taxon>Betaproteobacteria</taxon>
        <taxon>Nitrosomonadales</taxon>
        <taxon>Methylophilaceae</taxon>
        <taxon>Methylotenera</taxon>
    </lineage>
</organism>
<comment type="subcellular location">
    <subcellularLocation>
        <location evidence="10">Cell membrane</location>
        <topology evidence="10">Multi-pass membrane protein</topology>
    </subcellularLocation>
    <subcellularLocation>
        <location evidence="10">Bacterial flagellum basal body</location>
    </subcellularLocation>
</comment>
<dbReference type="PANTHER" id="PTHR30065">
    <property type="entry name" value="FLAGELLAR BIOSYNTHETIC PROTEIN FLIR"/>
    <property type="match status" value="1"/>
</dbReference>
<keyword evidence="11" id="KW-0282">Flagellum</keyword>
<proteinExistence type="inferred from homology"/>
<feature type="transmembrane region" description="Helical" evidence="10">
    <location>
        <begin position="67"/>
        <end position="88"/>
    </location>
</feature>
<sequence>MITFSGEFLQTWVINLLWPLTRILAVIAIVPIYSHSTIPNRVKLGLGVLLTIIIAPTIPAIPKFEVFSLDGLLVLVQQVIIGLAIGFSMRMVFSAVDLAGQLIGLTMGLGFAQFFDPQTNGQSTALNQLLVLLAMLIFLSLDGHLIIVTAMAQSFITMPITLGGLGIDFMQIASWGSTIFSAGLMLALPAVCALLITNMALGILTRTAPQLNLFGIGFPITLSMGFVVVALSLTSMLQPIVKFIEQGTENMMQVAVPKHTENK</sequence>
<dbReference type="InterPro" id="IPR006303">
    <property type="entry name" value="FliR"/>
</dbReference>
<dbReference type="GO" id="GO:0005886">
    <property type="term" value="C:plasma membrane"/>
    <property type="evidence" value="ECO:0007669"/>
    <property type="project" value="UniProtKB-SubCell"/>
</dbReference>
<keyword evidence="8 10" id="KW-0975">Bacterial flagellum</keyword>
<evidence type="ECO:0000313" key="12">
    <source>
        <dbReference type="Proteomes" id="UP000297706"/>
    </source>
</evidence>
<evidence type="ECO:0000256" key="5">
    <source>
        <dbReference type="ARBA" id="ARBA00022692"/>
    </source>
</evidence>
<comment type="similarity">
    <text evidence="2 10">Belongs to the FliR/MopE/SpaR family.</text>
</comment>
<keyword evidence="4 10" id="KW-1003">Cell membrane</keyword>
<comment type="function">
    <text evidence="1 10">Role in flagellar biosynthesis.</text>
</comment>
<evidence type="ECO:0000256" key="8">
    <source>
        <dbReference type="ARBA" id="ARBA00023143"/>
    </source>
</evidence>
<keyword evidence="11" id="KW-0966">Cell projection</keyword>
<keyword evidence="5 10" id="KW-0812">Transmembrane</keyword>
<keyword evidence="6 10" id="KW-1133">Transmembrane helix</keyword>
<comment type="caution">
    <text evidence="11">The sequence shown here is derived from an EMBL/GenBank/DDBJ whole genome shotgun (WGS) entry which is preliminary data.</text>
</comment>
<dbReference type="EMBL" id="PQVH01000008">
    <property type="protein sequence ID" value="TFW71747.1"/>
    <property type="molecule type" value="Genomic_DNA"/>
</dbReference>
<dbReference type="Proteomes" id="UP000297706">
    <property type="component" value="Unassembled WGS sequence"/>
</dbReference>
<evidence type="ECO:0000313" key="11">
    <source>
        <dbReference type="EMBL" id="TFW71747.1"/>
    </source>
</evidence>
<evidence type="ECO:0000256" key="6">
    <source>
        <dbReference type="ARBA" id="ARBA00022989"/>
    </source>
</evidence>
<keyword evidence="12" id="KW-1185">Reference proteome</keyword>
<feature type="transmembrane region" description="Helical" evidence="10">
    <location>
        <begin position="95"/>
        <end position="115"/>
    </location>
</feature>
<feature type="transmembrane region" description="Helical" evidence="10">
    <location>
        <begin position="213"/>
        <end position="233"/>
    </location>
</feature>
<feature type="transmembrane region" description="Helical" evidence="10">
    <location>
        <begin position="44"/>
        <end position="61"/>
    </location>
</feature>
<dbReference type="AlphaFoldDB" id="A0A4Y9VRL1"/>
<reference evidence="11 12" key="1">
    <citation type="submission" date="2018-02" db="EMBL/GenBank/DDBJ databases">
        <title>A novel lanthanide dependent methylotroph, Methylotenera sp. La3113.</title>
        <authorList>
            <person name="Lv H."/>
            <person name="Tani A."/>
        </authorList>
    </citation>
    <scope>NUCLEOTIDE SEQUENCE [LARGE SCALE GENOMIC DNA]</scope>
    <source>
        <strain evidence="11 12">La3113</strain>
    </source>
</reference>
<feature type="transmembrane region" description="Helical" evidence="10">
    <location>
        <begin position="155"/>
        <end position="173"/>
    </location>
</feature>
<feature type="transmembrane region" description="Helical" evidence="10">
    <location>
        <begin position="179"/>
        <end position="201"/>
    </location>
</feature>
<dbReference type="OrthoDB" id="9797790at2"/>
<dbReference type="NCBIfam" id="TIGR01400">
    <property type="entry name" value="fliR"/>
    <property type="match status" value="1"/>
</dbReference>
<evidence type="ECO:0000256" key="9">
    <source>
        <dbReference type="NCBIfam" id="TIGR01400"/>
    </source>
</evidence>
<keyword evidence="11" id="KW-0969">Cilium</keyword>
<dbReference type="RefSeq" id="WP_135277409.1">
    <property type="nucleotide sequence ID" value="NZ_PQVH01000008.1"/>
</dbReference>
<keyword evidence="7 10" id="KW-0472">Membrane</keyword>
<dbReference type="PRINTS" id="PR00953">
    <property type="entry name" value="TYPE3IMRPROT"/>
</dbReference>
<protein>
    <recommendedName>
        <fullName evidence="3 9">Flagellar biosynthetic protein FliR</fullName>
    </recommendedName>
</protein>
<dbReference type="GO" id="GO:0044780">
    <property type="term" value="P:bacterial-type flagellum assembly"/>
    <property type="evidence" value="ECO:0007669"/>
    <property type="project" value="UniProtKB-UniRule"/>
</dbReference>
<dbReference type="GO" id="GO:0006605">
    <property type="term" value="P:protein targeting"/>
    <property type="evidence" value="ECO:0007669"/>
    <property type="project" value="UniProtKB-UniRule"/>
</dbReference>